<dbReference type="GO" id="GO:0031254">
    <property type="term" value="C:cell trailing edge"/>
    <property type="evidence" value="ECO:0007669"/>
    <property type="project" value="EnsemblProtists"/>
</dbReference>
<dbReference type="PROSITE" id="PS50002">
    <property type="entry name" value="SH3"/>
    <property type="match status" value="1"/>
</dbReference>
<dbReference type="Gene3D" id="6.10.140.470">
    <property type="match status" value="1"/>
</dbReference>
<feature type="region of interest" description="Disordered" evidence="9">
    <location>
        <begin position="399"/>
        <end position="434"/>
    </location>
</feature>
<keyword evidence="3" id="KW-0963">Cytoplasm</keyword>
<dbReference type="Pfam" id="PF00611">
    <property type="entry name" value="FCH"/>
    <property type="match status" value="1"/>
</dbReference>
<reference evidence="13" key="1">
    <citation type="journal article" date="2011" name="Genome Res.">
        <title>Phylogeny-wide analysis of social amoeba genomes highlights ancient origins for complex intercellular communication.</title>
        <authorList>
            <person name="Heidel A.J."/>
            <person name="Lawal H.M."/>
            <person name="Felder M."/>
            <person name="Schilde C."/>
            <person name="Helps N.R."/>
            <person name="Tunggal B."/>
            <person name="Rivero F."/>
            <person name="John U."/>
            <person name="Schleicher M."/>
            <person name="Eichinger L."/>
            <person name="Platzer M."/>
            <person name="Noegel A.A."/>
            <person name="Schaap P."/>
            <person name="Gloeckner G."/>
        </authorList>
    </citation>
    <scope>NUCLEOTIDE SEQUENCE [LARGE SCALE GENOMIC DNA]</scope>
    <source>
        <strain evidence="13">SH3</strain>
    </source>
</reference>
<proteinExistence type="predicted"/>
<dbReference type="GO" id="GO:0005938">
    <property type="term" value="C:cell cortex"/>
    <property type="evidence" value="ECO:0007669"/>
    <property type="project" value="EnsemblProtists"/>
</dbReference>
<dbReference type="FunFam" id="1.20.1270.60:FF:000060">
    <property type="entry name" value="Actin polymerization protein Bzz1"/>
    <property type="match status" value="1"/>
</dbReference>
<dbReference type="InterPro" id="IPR031160">
    <property type="entry name" value="F_BAR_dom"/>
</dbReference>
<dbReference type="OMA" id="QFYANDP"/>
<gene>
    <name evidence="12" type="ORF">DFA_03940</name>
</gene>
<dbReference type="Pfam" id="PF25610">
    <property type="entry name" value="HR1_TOCA"/>
    <property type="match status" value="1"/>
</dbReference>
<dbReference type="Proteomes" id="UP000007797">
    <property type="component" value="Unassembled WGS sequence"/>
</dbReference>
<evidence type="ECO:0000256" key="9">
    <source>
        <dbReference type="SAM" id="MobiDB-lite"/>
    </source>
</evidence>
<dbReference type="SUPFAM" id="SSF50044">
    <property type="entry name" value="SH3-domain"/>
    <property type="match status" value="1"/>
</dbReference>
<dbReference type="InterPro" id="IPR036028">
    <property type="entry name" value="SH3-like_dom_sf"/>
</dbReference>
<evidence type="ECO:0000313" key="12">
    <source>
        <dbReference type="EMBL" id="EGG18446.1"/>
    </source>
</evidence>
<dbReference type="SMART" id="SM00055">
    <property type="entry name" value="FCH"/>
    <property type="match status" value="1"/>
</dbReference>
<comment type="subcellular location">
    <subcellularLocation>
        <location evidence="1">Cytoplasm</location>
        <location evidence="1">Cytoskeleton</location>
    </subcellularLocation>
</comment>
<sequence length="497" mass="55351">MSYATDLLDGFDTIYKRTEGVLNCNKEMANFYKKLSILEADYSKALLKLVKSTGQKKLISNQFLDGSLKEAWKSSLTELETVGNQHQTYSNLNNDLSNVVEKMVKDKEVQRKKLTEKGQKLTKDMKTQLDTLTKAKLNYHKLSKDAEMAQTALTKGQADPKMKQDKVSQLSIKSTQAAEKANQADQEYRDCLTVTNTKQHEYYMNEMPTLLTEFQQFEAERIHQTKESMVNLGSFVKEIPGVVAHAADEIHASASRIDSDADIRQWVSENKTNVTPPPPIDYYPFEGEAQPVGNSPSNFRLGTYKAPTGTGAKQEYGLSPKDSALPFEQKVQKLEAQLTDINTNIKTEVQARAGIEKLIQFYHNDPKEQKKAEGELVEADRKINALKESQKIVSQQLDEIQRNPSGGLSSSGGISQSTGSVDNGTGGASNVTPTLQAAKPMRAKGLYDYEASCDTELNFKEGDILNITEQDASGWWFAELNGVSGFVPQNYLQPIEE</sequence>
<keyword evidence="6" id="KW-0206">Cytoskeleton</keyword>
<dbReference type="EMBL" id="GL883018">
    <property type="protein sequence ID" value="EGG18446.1"/>
    <property type="molecule type" value="Genomic_DNA"/>
</dbReference>
<keyword evidence="13" id="KW-1185">Reference proteome</keyword>
<evidence type="ECO:0000256" key="2">
    <source>
        <dbReference type="ARBA" id="ARBA00022443"/>
    </source>
</evidence>
<evidence type="ECO:0000256" key="1">
    <source>
        <dbReference type="ARBA" id="ARBA00004245"/>
    </source>
</evidence>
<dbReference type="Gene3D" id="1.20.1270.60">
    <property type="entry name" value="Arfaptin homology (AH) domain/BAR domain"/>
    <property type="match status" value="1"/>
</dbReference>
<dbReference type="AlphaFoldDB" id="F4Q0U5"/>
<dbReference type="GO" id="GO:0030838">
    <property type="term" value="P:positive regulation of actin filament polymerization"/>
    <property type="evidence" value="ECO:0007669"/>
    <property type="project" value="EnsemblProtists"/>
</dbReference>
<dbReference type="Gene3D" id="2.30.30.40">
    <property type="entry name" value="SH3 Domains"/>
    <property type="match status" value="1"/>
</dbReference>
<dbReference type="GO" id="GO:0008017">
    <property type="term" value="F:microtubule binding"/>
    <property type="evidence" value="ECO:0007669"/>
    <property type="project" value="TreeGrafter"/>
</dbReference>
<evidence type="ECO:0000259" key="11">
    <source>
        <dbReference type="PROSITE" id="PS51741"/>
    </source>
</evidence>
<dbReference type="PRINTS" id="PR00452">
    <property type="entry name" value="SH3DOMAIN"/>
</dbReference>
<dbReference type="KEGG" id="dfa:DFA_03940"/>
<protein>
    <recommendedName>
        <fullName evidence="14">SH3 domain-containing protein</fullName>
    </recommendedName>
</protein>
<dbReference type="InterPro" id="IPR057870">
    <property type="entry name" value="HR1_TOCA"/>
</dbReference>
<dbReference type="SMART" id="SM00326">
    <property type="entry name" value="SH3"/>
    <property type="match status" value="1"/>
</dbReference>
<feature type="compositionally biased region" description="Low complexity" evidence="9">
    <location>
        <begin position="405"/>
        <end position="420"/>
    </location>
</feature>
<dbReference type="SUPFAM" id="SSF46585">
    <property type="entry name" value="HR1 repeat"/>
    <property type="match status" value="1"/>
</dbReference>
<evidence type="ECO:0000256" key="4">
    <source>
        <dbReference type="ARBA" id="ARBA00022553"/>
    </source>
</evidence>
<dbReference type="GO" id="GO:0005886">
    <property type="term" value="C:plasma membrane"/>
    <property type="evidence" value="ECO:0007669"/>
    <property type="project" value="TreeGrafter"/>
</dbReference>
<dbReference type="PROSITE" id="PS51741">
    <property type="entry name" value="F_BAR"/>
    <property type="match status" value="1"/>
</dbReference>
<accession>F4Q0U5</accession>
<keyword evidence="2 7" id="KW-0728">SH3 domain</keyword>
<name>F4Q0U5_CACFS</name>
<evidence type="ECO:0000256" key="5">
    <source>
        <dbReference type="ARBA" id="ARBA00023054"/>
    </source>
</evidence>
<dbReference type="OrthoDB" id="10255964at2759"/>
<keyword evidence="5 8" id="KW-0175">Coiled coil</keyword>
<evidence type="ECO:0000256" key="3">
    <source>
        <dbReference type="ARBA" id="ARBA00022490"/>
    </source>
</evidence>
<evidence type="ECO:0000256" key="7">
    <source>
        <dbReference type="PROSITE-ProRule" id="PRU00192"/>
    </source>
</evidence>
<feature type="domain" description="SH3" evidence="10">
    <location>
        <begin position="438"/>
        <end position="497"/>
    </location>
</feature>
<dbReference type="InterPro" id="IPR027267">
    <property type="entry name" value="AH/BAR_dom_sf"/>
</dbReference>
<keyword evidence="4" id="KW-0597">Phosphoprotein</keyword>
<dbReference type="GO" id="GO:0031982">
    <property type="term" value="C:vesicle"/>
    <property type="evidence" value="ECO:0007669"/>
    <property type="project" value="TreeGrafter"/>
</dbReference>
<dbReference type="InterPro" id="IPR001060">
    <property type="entry name" value="FCH_dom"/>
</dbReference>
<evidence type="ECO:0000256" key="8">
    <source>
        <dbReference type="PROSITE-ProRule" id="PRU01077"/>
    </source>
</evidence>
<organism evidence="12 13">
    <name type="scientific">Cavenderia fasciculata</name>
    <name type="common">Slime mold</name>
    <name type="synonym">Dictyostelium fasciculatum</name>
    <dbReference type="NCBI Taxonomy" id="261658"/>
    <lineage>
        <taxon>Eukaryota</taxon>
        <taxon>Amoebozoa</taxon>
        <taxon>Evosea</taxon>
        <taxon>Eumycetozoa</taxon>
        <taxon>Dictyostelia</taxon>
        <taxon>Acytosteliales</taxon>
        <taxon>Cavenderiaceae</taxon>
        <taxon>Cavenderia</taxon>
    </lineage>
</organism>
<evidence type="ECO:0000313" key="13">
    <source>
        <dbReference type="Proteomes" id="UP000007797"/>
    </source>
</evidence>
<dbReference type="GO" id="GO:0030041">
    <property type="term" value="P:actin filament polymerization"/>
    <property type="evidence" value="ECO:0007669"/>
    <property type="project" value="TreeGrafter"/>
</dbReference>
<dbReference type="GO" id="GO:0072697">
    <property type="term" value="P:protein localization to cell cortex"/>
    <property type="evidence" value="ECO:0007669"/>
    <property type="project" value="EnsemblProtists"/>
</dbReference>
<dbReference type="PANTHER" id="PTHR23065:SF7">
    <property type="entry name" value="NOSTRIN, ISOFORM H"/>
    <property type="match status" value="1"/>
</dbReference>
<dbReference type="InterPro" id="IPR001452">
    <property type="entry name" value="SH3_domain"/>
</dbReference>
<dbReference type="PANTHER" id="PTHR23065">
    <property type="entry name" value="PROLINE-SERINE-THREONINE PHOSPHATASE INTERACTING PROTEIN 1"/>
    <property type="match status" value="1"/>
</dbReference>
<dbReference type="GO" id="GO:0042802">
    <property type="term" value="F:identical protein binding"/>
    <property type="evidence" value="ECO:0007669"/>
    <property type="project" value="EnsemblProtists"/>
</dbReference>
<dbReference type="Pfam" id="PF14604">
    <property type="entry name" value="SH3_9"/>
    <property type="match status" value="1"/>
</dbReference>
<dbReference type="FunFam" id="2.30.30.40:FF:000072">
    <property type="entry name" value="Unconventional Myosin IB"/>
    <property type="match status" value="1"/>
</dbReference>
<dbReference type="RefSeq" id="XP_004366350.1">
    <property type="nucleotide sequence ID" value="XM_004366293.1"/>
</dbReference>
<dbReference type="CDD" id="cd00174">
    <property type="entry name" value="SH3"/>
    <property type="match status" value="1"/>
</dbReference>
<dbReference type="SUPFAM" id="SSF103657">
    <property type="entry name" value="BAR/IMD domain-like"/>
    <property type="match status" value="1"/>
</dbReference>
<evidence type="ECO:0000256" key="6">
    <source>
        <dbReference type="ARBA" id="ARBA00023212"/>
    </source>
</evidence>
<feature type="domain" description="F-BAR" evidence="11">
    <location>
        <begin position="1"/>
        <end position="262"/>
    </location>
</feature>
<evidence type="ECO:0000259" key="10">
    <source>
        <dbReference type="PROSITE" id="PS50002"/>
    </source>
</evidence>
<dbReference type="GO" id="GO:0042330">
    <property type="term" value="P:taxis"/>
    <property type="evidence" value="ECO:0007669"/>
    <property type="project" value="UniProtKB-ARBA"/>
</dbReference>
<dbReference type="InterPro" id="IPR036274">
    <property type="entry name" value="HR1_rpt_sf"/>
</dbReference>
<dbReference type="GO" id="GO:0016050">
    <property type="term" value="P:vesicle organization"/>
    <property type="evidence" value="ECO:0007669"/>
    <property type="project" value="UniProtKB-ARBA"/>
</dbReference>
<evidence type="ECO:0008006" key="14">
    <source>
        <dbReference type="Google" id="ProtNLM"/>
    </source>
</evidence>
<dbReference type="STRING" id="1054147.F4Q0U5"/>
<dbReference type="GeneID" id="14870458"/>